<dbReference type="AlphaFoldDB" id="A0A518ARZ5"/>
<dbReference type="EMBL" id="CP036278">
    <property type="protein sequence ID" value="QDU57492.1"/>
    <property type="molecule type" value="Genomic_DNA"/>
</dbReference>
<gene>
    <name evidence="1" type="ORF">Pan181_37090</name>
</gene>
<dbReference type="Proteomes" id="UP000315750">
    <property type="component" value="Chromosome"/>
</dbReference>
<name>A0A518ARZ5_9BACT</name>
<dbReference type="InterPro" id="IPR027375">
    <property type="entry name" value="DKNYY"/>
</dbReference>
<dbReference type="Pfam" id="PF13644">
    <property type="entry name" value="DKNYY"/>
    <property type="match status" value="1"/>
</dbReference>
<evidence type="ECO:0008006" key="3">
    <source>
        <dbReference type="Google" id="ProtNLM"/>
    </source>
</evidence>
<accession>A0A518ARZ5</accession>
<evidence type="ECO:0000313" key="1">
    <source>
        <dbReference type="EMBL" id="QDU57492.1"/>
    </source>
</evidence>
<protein>
    <recommendedName>
        <fullName evidence="3">DKNYY family protein</fullName>
    </recommendedName>
</protein>
<dbReference type="KEGG" id="amuc:Pan181_37090"/>
<sequence>MVWYPCLLCAGFAIAGCGKPGFQIENGKPVMVEMNAAVGRESTPIPGADPKTFKPLEYGKNVNAIYAIDANQAYIGYISRAMAIPLSDPATFKIITPNGDYAADENRVYWYGVEVPGADPASFRILKTPCAVDSQRAYIGLKPLEVHSLDHFEVLQIDFWNMPIGNANGRLMAKDLREHWVPAWSRDGVAYYWEATELEGADYESLKILNDVYAKDKATVYFQGKPVRGADAETFVVGVGMNGSDKNHEYNTGRRVPTKSPKR</sequence>
<evidence type="ECO:0000313" key="2">
    <source>
        <dbReference type="Proteomes" id="UP000315750"/>
    </source>
</evidence>
<organism evidence="1 2">
    <name type="scientific">Aeoliella mucimassa</name>
    <dbReference type="NCBI Taxonomy" id="2527972"/>
    <lineage>
        <taxon>Bacteria</taxon>
        <taxon>Pseudomonadati</taxon>
        <taxon>Planctomycetota</taxon>
        <taxon>Planctomycetia</taxon>
        <taxon>Pirellulales</taxon>
        <taxon>Lacipirellulaceae</taxon>
        <taxon>Aeoliella</taxon>
    </lineage>
</organism>
<dbReference type="RefSeq" id="WP_197528464.1">
    <property type="nucleotide sequence ID" value="NZ_CP036278.1"/>
</dbReference>
<reference evidence="1 2" key="1">
    <citation type="submission" date="2019-02" db="EMBL/GenBank/DDBJ databases">
        <title>Deep-cultivation of Planctomycetes and their phenomic and genomic characterization uncovers novel biology.</title>
        <authorList>
            <person name="Wiegand S."/>
            <person name="Jogler M."/>
            <person name="Boedeker C."/>
            <person name="Pinto D."/>
            <person name="Vollmers J."/>
            <person name="Rivas-Marin E."/>
            <person name="Kohn T."/>
            <person name="Peeters S.H."/>
            <person name="Heuer A."/>
            <person name="Rast P."/>
            <person name="Oberbeckmann S."/>
            <person name="Bunk B."/>
            <person name="Jeske O."/>
            <person name="Meyerdierks A."/>
            <person name="Storesund J.E."/>
            <person name="Kallscheuer N."/>
            <person name="Luecker S."/>
            <person name="Lage O.M."/>
            <person name="Pohl T."/>
            <person name="Merkel B.J."/>
            <person name="Hornburger P."/>
            <person name="Mueller R.-W."/>
            <person name="Bruemmer F."/>
            <person name="Labrenz M."/>
            <person name="Spormann A.M."/>
            <person name="Op den Camp H."/>
            <person name="Overmann J."/>
            <person name="Amann R."/>
            <person name="Jetten M.S.M."/>
            <person name="Mascher T."/>
            <person name="Medema M.H."/>
            <person name="Devos D.P."/>
            <person name="Kaster A.-K."/>
            <person name="Ovreas L."/>
            <person name="Rohde M."/>
            <person name="Galperin M.Y."/>
            <person name="Jogler C."/>
        </authorList>
    </citation>
    <scope>NUCLEOTIDE SEQUENCE [LARGE SCALE GENOMIC DNA]</scope>
    <source>
        <strain evidence="1 2">Pan181</strain>
    </source>
</reference>
<proteinExistence type="predicted"/>
<keyword evidence="2" id="KW-1185">Reference proteome</keyword>